<evidence type="ECO:0000256" key="3">
    <source>
        <dbReference type="ARBA" id="ARBA00022448"/>
    </source>
</evidence>
<feature type="domain" description="Cation efflux protein cytoplasmic" evidence="10">
    <location>
        <begin position="215"/>
        <end position="286"/>
    </location>
</feature>
<dbReference type="InterPro" id="IPR027470">
    <property type="entry name" value="Cation_efflux_CTD"/>
</dbReference>
<evidence type="ECO:0000313" key="12">
    <source>
        <dbReference type="Proteomes" id="UP000216311"/>
    </source>
</evidence>
<evidence type="ECO:0000256" key="7">
    <source>
        <dbReference type="ARBA" id="ARBA00023136"/>
    </source>
</evidence>
<dbReference type="Gene3D" id="1.20.1510.10">
    <property type="entry name" value="Cation efflux protein transmembrane domain"/>
    <property type="match status" value="1"/>
</dbReference>
<feature type="transmembrane region" description="Helical" evidence="8">
    <location>
        <begin position="150"/>
        <end position="173"/>
    </location>
</feature>
<dbReference type="GO" id="GO:0005886">
    <property type="term" value="C:plasma membrane"/>
    <property type="evidence" value="ECO:0007669"/>
    <property type="project" value="TreeGrafter"/>
</dbReference>
<gene>
    <name evidence="11" type="ORF">CGZ93_01750</name>
</gene>
<accession>A0A255HFJ1</accession>
<dbReference type="OrthoDB" id="9809646at2"/>
<dbReference type="InterPro" id="IPR027469">
    <property type="entry name" value="Cation_efflux_TMD_sf"/>
</dbReference>
<name>A0A255HFJ1_9ACTN</name>
<dbReference type="Pfam" id="PF01545">
    <property type="entry name" value="Cation_efflux"/>
    <property type="match status" value="1"/>
</dbReference>
<keyword evidence="12" id="KW-1185">Reference proteome</keyword>
<feature type="transmembrane region" description="Helical" evidence="8">
    <location>
        <begin position="179"/>
        <end position="198"/>
    </location>
</feature>
<dbReference type="PANTHER" id="PTHR11562:SF17">
    <property type="entry name" value="RE54080P-RELATED"/>
    <property type="match status" value="1"/>
</dbReference>
<sequence length="297" mass="30995">MGAGHSHAGARHRSRLAIGFALIAGFFVVELIAALWSGSLTLLSDAGHMAADVVTLGAALIATVVASRPDRSGRWSYGRYRVEVFAALLAVLMMLGVAAFVVVEAIERFGQPAEVASTPMLVVGLLGLLVNLIVLKVLHEGAAESLNVKGAYLEVLADAAGSVGVLIAGGLVLATGQPLWDTIVALALGVFVAIRAVLLGREVFAILGQHVPAGIDPAAVTRDLAAIEGVADVHDLHLWTLTSGMNVATAHLVSVDHDGMHPVLDAARELLHDRYGIEHATLQVEPADHHGCAEVDW</sequence>
<evidence type="ECO:0000256" key="1">
    <source>
        <dbReference type="ARBA" id="ARBA00004141"/>
    </source>
</evidence>
<keyword evidence="7 8" id="KW-0472">Membrane</keyword>
<dbReference type="InterPro" id="IPR036837">
    <property type="entry name" value="Cation_efflux_CTD_sf"/>
</dbReference>
<dbReference type="GO" id="GO:0005385">
    <property type="term" value="F:zinc ion transmembrane transporter activity"/>
    <property type="evidence" value="ECO:0007669"/>
    <property type="project" value="TreeGrafter"/>
</dbReference>
<feature type="transmembrane region" description="Helical" evidence="8">
    <location>
        <begin position="16"/>
        <end position="37"/>
    </location>
</feature>
<reference evidence="11 12" key="1">
    <citation type="submission" date="2017-07" db="EMBL/GenBank/DDBJ databases">
        <title>Draft whole genome sequences of clinical Proprionibacteriaceae strains.</title>
        <authorList>
            <person name="Bernier A.-M."/>
            <person name="Bernard K."/>
            <person name="Domingo M.-C."/>
        </authorList>
    </citation>
    <scope>NUCLEOTIDE SEQUENCE [LARGE SCALE GENOMIC DNA]</scope>
    <source>
        <strain evidence="11 12">NML 130396</strain>
    </source>
</reference>
<keyword evidence="6" id="KW-0406">Ion transport</keyword>
<evidence type="ECO:0000256" key="8">
    <source>
        <dbReference type="SAM" id="Phobius"/>
    </source>
</evidence>
<dbReference type="PANTHER" id="PTHR11562">
    <property type="entry name" value="CATION EFFLUX PROTEIN/ ZINC TRANSPORTER"/>
    <property type="match status" value="1"/>
</dbReference>
<keyword evidence="4 8" id="KW-0812">Transmembrane</keyword>
<dbReference type="RefSeq" id="WP_094362412.1">
    <property type="nucleotide sequence ID" value="NZ_NMVQ01000001.1"/>
</dbReference>
<evidence type="ECO:0000256" key="2">
    <source>
        <dbReference type="ARBA" id="ARBA00008873"/>
    </source>
</evidence>
<keyword evidence="3" id="KW-0813">Transport</keyword>
<dbReference type="InterPro" id="IPR058533">
    <property type="entry name" value="Cation_efflux_TM"/>
</dbReference>
<dbReference type="InterPro" id="IPR002524">
    <property type="entry name" value="Cation_efflux"/>
</dbReference>
<dbReference type="SUPFAM" id="SSF160240">
    <property type="entry name" value="Cation efflux protein cytoplasmic domain-like"/>
    <property type="match status" value="1"/>
</dbReference>
<feature type="transmembrane region" description="Helical" evidence="8">
    <location>
        <begin position="49"/>
        <end position="68"/>
    </location>
</feature>
<dbReference type="AlphaFoldDB" id="A0A255HFJ1"/>
<comment type="subcellular location">
    <subcellularLocation>
        <location evidence="1">Membrane</location>
        <topology evidence="1">Multi-pass membrane protein</topology>
    </subcellularLocation>
</comment>
<comment type="similarity">
    <text evidence="2">Belongs to the cation diffusion facilitator (CDF) transporter (TC 2.A.4) family. SLC30A subfamily.</text>
</comment>
<evidence type="ECO:0000256" key="4">
    <source>
        <dbReference type="ARBA" id="ARBA00022692"/>
    </source>
</evidence>
<dbReference type="Pfam" id="PF16916">
    <property type="entry name" value="ZT_dimer"/>
    <property type="match status" value="1"/>
</dbReference>
<dbReference type="Proteomes" id="UP000216311">
    <property type="component" value="Unassembled WGS sequence"/>
</dbReference>
<proteinExistence type="inferred from homology"/>
<evidence type="ECO:0000256" key="6">
    <source>
        <dbReference type="ARBA" id="ARBA00023065"/>
    </source>
</evidence>
<organism evidence="11 12">
    <name type="scientific">Enemella dayhoffiae</name>
    <dbReference type="NCBI Taxonomy" id="2016507"/>
    <lineage>
        <taxon>Bacteria</taxon>
        <taxon>Bacillati</taxon>
        <taxon>Actinomycetota</taxon>
        <taxon>Actinomycetes</taxon>
        <taxon>Propionibacteriales</taxon>
        <taxon>Propionibacteriaceae</taxon>
        <taxon>Enemella</taxon>
    </lineage>
</organism>
<evidence type="ECO:0000259" key="10">
    <source>
        <dbReference type="Pfam" id="PF16916"/>
    </source>
</evidence>
<evidence type="ECO:0000313" key="11">
    <source>
        <dbReference type="EMBL" id="OYO25204.1"/>
    </source>
</evidence>
<dbReference type="NCBIfam" id="TIGR01297">
    <property type="entry name" value="CDF"/>
    <property type="match status" value="1"/>
</dbReference>
<evidence type="ECO:0000256" key="5">
    <source>
        <dbReference type="ARBA" id="ARBA00022989"/>
    </source>
</evidence>
<dbReference type="InterPro" id="IPR050681">
    <property type="entry name" value="CDF/SLC30A"/>
</dbReference>
<keyword evidence="5 8" id="KW-1133">Transmembrane helix</keyword>
<dbReference type="SUPFAM" id="SSF161111">
    <property type="entry name" value="Cation efflux protein transmembrane domain-like"/>
    <property type="match status" value="1"/>
</dbReference>
<dbReference type="EMBL" id="NMVQ01000001">
    <property type="protein sequence ID" value="OYO25204.1"/>
    <property type="molecule type" value="Genomic_DNA"/>
</dbReference>
<feature type="transmembrane region" description="Helical" evidence="8">
    <location>
        <begin position="80"/>
        <end position="103"/>
    </location>
</feature>
<feature type="domain" description="Cation efflux protein transmembrane" evidence="9">
    <location>
        <begin position="17"/>
        <end position="207"/>
    </location>
</feature>
<comment type="caution">
    <text evidence="11">The sequence shown here is derived from an EMBL/GenBank/DDBJ whole genome shotgun (WGS) entry which is preliminary data.</text>
</comment>
<protein>
    <submittedName>
        <fullName evidence="11">Cation transporter</fullName>
    </submittedName>
</protein>
<feature type="transmembrane region" description="Helical" evidence="8">
    <location>
        <begin position="115"/>
        <end position="138"/>
    </location>
</feature>
<evidence type="ECO:0000259" key="9">
    <source>
        <dbReference type="Pfam" id="PF01545"/>
    </source>
</evidence>